<dbReference type="AlphaFoldDB" id="A0A2W7BSD6"/>
<dbReference type="Pfam" id="PF13602">
    <property type="entry name" value="ADH_zinc_N_2"/>
    <property type="match status" value="1"/>
</dbReference>
<protein>
    <submittedName>
        <fullName evidence="2">Oxidoreductase</fullName>
    </submittedName>
</protein>
<organism evidence="2 3">
    <name type="scientific">Mesorhizobium kowhaii</name>
    <dbReference type="NCBI Taxonomy" id="1300272"/>
    <lineage>
        <taxon>Bacteria</taxon>
        <taxon>Pseudomonadati</taxon>
        <taxon>Pseudomonadota</taxon>
        <taxon>Alphaproteobacteria</taxon>
        <taxon>Hyphomicrobiales</taxon>
        <taxon>Phyllobacteriaceae</taxon>
        <taxon>Mesorhizobium</taxon>
    </lineage>
</organism>
<dbReference type="CDD" id="cd08270">
    <property type="entry name" value="MDR4"/>
    <property type="match status" value="1"/>
</dbReference>
<dbReference type="Pfam" id="PF08240">
    <property type="entry name" value="ADH_N"/>
    <property type="match status" value="1"/>
</dbReference>
<comment type="caution">
    <text evidence="2">The sequence shown here is derived from an EMBL/GenBank/DDBJ whole genome shotgun (WGS) entry which is preliminary data.</text>
</comment>
<dbReference type="SUPFAM" id="SSF51735">
    <property type="entry name" value="NAD(P)-binding Rossmann-fold domains"/>
    <property type="match status" value="1"/>
</dbReference>
<dbReference type="EMBL" id="MZXV01000080">
    <property type="protein sequence ID" value="PZV33755.1"/>
    <property type="molecule type" value="Genomic_DNA"/>
</dbReference>
<dbReference type="GO" id="GO:0016491">
    <property type="term" value="F:oxidoreductase activity"/>
    <property type="evidence" value="ECO:0007669"/>
    <property type="project" value="InterPro"/>
</dbReference>
<dbReference type="SUPFAM" id="SSF50129">
    <property type="entry name" value="GroES-like"/>
    <property type="match status" value="1"/>
</dbReference>
<dbReference type="InterPro" id="IPR052585">
    <property type="entry name" value="Lipid_raft_assoc_Zn_ADH"/>
</dbReference>
<evidence type="ECO:0000259" key="1">
    <source>
        <dbReference type="SMART" id="SM00829"/>
    </source>
</evidence>
<dbReference type="InterPro" id="IPR011032">
    <property type="entry name" value="GroES-like_sf"/>
</dbReference>
<dbReference type="InterPro" id="IPR036291">
    <property type="entry name" value="NAD(P)-bd_dom_sf"/>
</dbReference>
<dbReference type="Gene3D" id="3.90.180.10">
    <property type="entry name" value="Medium-chain alcohol dehydrogenases, catalytic domain"/>
    <property type="match status" value="1"/>
</dbReference>
<dbReference type="RefSeq" id="WP_111548815.1">
    <property type="nucleotide sequence ID" value="NZ_MZXV01000080.1"/>
</dbReference>
<feature type="domain" description="Enoyl reductase (ER)" evidence="1">
    <location>
        <begin position="11"/>
        <end position="302"/>
    </location>
</feature>
<dbReference type="InterPro" id="IPR020843">
    <property type="entry name" value="ER"/>
</dbReference>
<dbReference type="PANTHER" id="PTHR43482">
    <property type="entry name" value="PROTEIN AST1-RELATED"/>
    <property type="match status" value="1"/>
</dbReference>
<keyword evidence="3" id="KW-1185">Reference proteome</keyword>
<gene>
    <name evidence="2" type="ORF">B5V02_36270</name>
</gene>
<reference evidence="3" key="1">
    <citation type="submission" date="2017-03" db="EMBL/GenBank/DDBJ databases">
        <authorList>
            <person name="Safronova V.I."/>
            <person name="Sazanova A.L."/>
            <person name="Chirak E.R."/>
        </authorList>
    </citation>
    <scope>NUCLEOTIDE SEQUENCE [LARGE SCALE GENOMIC DNA]</scope>
    <source>
        <strain evidence="3">Ach-343</strain>
    </source>
</reference>
<evidence type="ECO:0000313" key="3">
    <source>
        <dbReference type="Proteomes" id="UP000248616"/>
    </source>
</evidence>
<dbReference type="Gene3D" id="3.40.50.720">
    <property type="entry name" value="NAD(P)-binding Rossmann-like Domain"/>
    <property type="match status" value="1"/>
</dbReference>
<dbReference type="PANTHER" id="PTHR43482:SF1">
    <property type="entry name" value="PROTEIN AST1-RELATED"/>
    <property type="match status" value="1"/>
</dbReference>
<dbReference type="InterPro" id="IPR013154">
    <property type="entry name" value="ADH-like_N"/>
</dbReference>
<name>A0A2W7BSD6_9HYPH</name>
<accession>A0A2W7BSD6</accession>
<evidence type="ECO:0000313" key="2">
    <source>
        <dbReference type="EMBL" id="PZV33755.1"/>
    </source>
</evidence>
<proteinExistence type="predicted"/>
<dbReference type="SMART" id="SM00829">
    <property type="entry name" value="PKS_ER"/>
    <property type="match status" value="1"/>
</dbReference>
<dbReference type="OrthoDB" id="9809185at2"/>
<dbReference type="Proteomes" id="UP000248616">
    <property type="component" value="Unassembled WGS sequence"/>
</dbReference>
<sequence>MLALVISPDSATGLKLAELDEPQPASNEALISVRATSLNRGELRLLAIRPNGWIPGQDIVGVVERAAADGSGPAVGARVVALVDQAGWAERVAVPTDRLAVLPDDVSFVSAATLPVAGTTALRTLRHGGDLAGQRVLITGASGAVGRFQIQIAREQGASVTAVSAARHADDLRGLGAERVVESIELAEGPFSLITESVGGESLAHAIERVAPGGTIVMFGSSSGELTPIGFRQFVPGHEGARLQTFAYYTSGSGIGADIASLLALVAAGRLETRVALTVPWTGVAHALDALRQRSFSGKAVLTISSAVLPDGRERSNRTAPEGVLSP</sequence>